<reference evidence="3" key="1">
    <citation type="submission" date="2022-11" db="EMBL/GenBank/DDBJ databases">
        <authorList>
            <person name="Kikuchi T."/>
        </authorList>
    </citation>
    <scope>NUCLEOTIDE SEQUENCE</scope>
    <source>
        <strain evidence="3">PS1010</strain>
    </source>
</reference>
<dbReference type="EMBL" id="CANHGI010000006">
    <property type="protein sequence ID" value="CAI5454830.1"/>
    <property type="molecule type" value="Genomic_DNA"/>
</dbReference>
<organism evidence="3 4">
    <name type="scientific">Caenorhabditis angaria</name>
    <dbReference type="NCBI Taxonomy" id="860376"/>
    <lineage>
        <taxon>Eukaryota</taxon>
        <taxon>Metazoa</taxon>
        <taxon>Ecdysozoa</taxon>
        <taxon>Nematoda</taxon>
        <taxon>Chromadorea</taxon>
        <taxon>Rhabditida</taxon>
        <taxon>Rhabditina</taxon>
        <taxon>Rhabditomorpha</taxon>
        <taxon>Rhabditoidea</taxon>
        <taxon>Rhabditidae</taxon>
        <taxon>Peloderinae</taxon>
        <taxon>Caenorhabditis</taxon>
    </lineage>
</organism>
<evidence type="ECO:0000256" key="1">
    <source>
        <dbReference type="SAM" id="MobiDB-lite"/>
    </source>
</evidence>
<dbReference type="GO" id="GO:0019005">
    <property type="term" value="C:SCF ubiquitin ligase complex"/>
    <property type="evidence" value="ECO:0007669"/>
    <property type="project" value="TreeGrafter"/>
</dbReference>
<evidence type="ECO:0000313" key="3">
    <source>
        <dbReference type="EMBL" id="CAI5454830.1"/>
    </source>
</evidence>
<accession>A0A9P1J357</accession>
<dbReference type="GO" id="GO:0031146">
    <property type="term" value="P:SCF-dependent proteasomal ubiquitin-dependent protein catabolic process"/>
    <property type="evidence" value="ECO:0007669"/>
    <property type="project" value="TreeGrafter"/>
</dbReference>
<dbReference type="AlphaFoldDB" id="A0A9P1J357"/>
<name>A0A9P1J357_9PELO</name>
<dbReference type="SUPFAM" id="SSF49785">
    <property type="entry name" value="Galactose-binding domain-like"/>
    <property type="match status" value="1"/>
</dbReference>
<protein>
    <recommendedName>
        <fullName evidence="2">FBA domain-containing protein</fullName>
    </recommendedName>
</protein>
<evidence type="ECO:0000313" key="4">
    <source>
        <dbReference type="Proteomes" id="UP001152747"/>
    </source>
</evidence>
<dbReference type="PANTHER" id="PTHR12125">
    <property type="entry name" value="F-BOX ONLY PROTEIN 6-LIKE PROTEIN"/>
    <property type="match status" value="1"/>
</dbReference>
<sequence length="219" mass="24797">MPTVYEAYQIEHGKTQDYHEKKYNIRFLNYGHGVNIEKNGVGVEVDPNIPACFAFSYEECSVESVIELKTLGIDDSMMNHNPPKIEITQIVNHRIDCSSSVRLVAQLSDNPRFYETSKITEFSDTNGMAQKSWTKGQRPCAWEKLTITLHNYYAPGTRWLKVFVAGKGNEERKDGHFGPKIGKLLVKVTKEGETEPIIGQSMPRIPESNSDIIDNNSNN</sequence>
<keyword evidence="4" id="KW-1185">Reference proteome</keyword>
<gene>
    <name evidence="3" type="ORF">CAMP_LOCUS17467</name>
</gene>
<dbReference type="PANTHER" id="PTHR12125:SF5">
    <property type="entry name" value="F-BOX DOMAIN-CONTAINING PROTEIN"/>
    <property type="match status" value="1"/>
</dbReference>
<feature type="compositionally biased region" description="Low complexity" evidence="1">
    <location>
        <begin position="208"/>
        <end position="219"/>
    </location>
</feature>
<feature type="domain" description="FBA" evidence="2">
    <location>
        <begin position="1"/>
        <end position="190"/>
    </location>
</feature>
<dbReference type="Gene3D" id="2.60.120.260">
    <property type="entry name" value="Galactose-binding domain-like"/>
    <property type="match status" value="1"/>
</dbReference>
<dbReference type="InterPro" id="IPR039752">
    <property type="entry name" value="F-box_only"/>
</dbReference>
<proteinExistence type="predicted"/>
<evidence type="ECO:0000259" key="2">
    <source>
        <dbReference type="PROSITE" id="PS51114"/>
    </source>
</evidence>
<dbReference type="InterPro" id="IPR008979">
    <property type="entry name" value="Galactose-bd-like_sf"/>
</dbReference>
<feature type="region of interest" description="Disordered" evidence="1">
    <location>
        <begin position="199"/>
        <end position="219"/>
    </location>
</feature>
<dbReference type="GO" id="GO:0036503">
    <property type="term" value="P:ERAD pathway"/>
    <property type="evidence" value="ECO:0007669"/>
    <property type="project" value="TreeGrafter"/>
</dbReference>
<comment type="caution">
    <text evidence="3">The sequence shown here is derived from an EMBL/GenBank/DDBJ whole genome shotgun (WGS) entry which is preliminary data.</text>
</comment>
<dbReference type="InterPro" id="IPR007397">
    <property type="entry name" value="F-box-assoc_dom"/>
</dbReference>
<dbReference type="Proteomes" id="UP001152747">
    <property type="component" value="Unassembled WGS sequence"/>
</dbReference>
<dbReference type="GO" id="GO:0006516">
    <property type="term" value="P:glycoprotein catabolic process"/>
    <property type="evidence" value="ECO:0007669"/>
    <property type="project" value="TreeGrafter"/>
</dbReference>
<dbReference type="GO" id="GO:0005737">
    <property type="term" value="C:cytoplasm"/>
    <property type="evidence" value="ECO:0007669"/>
    <property type="project" value="TreeGrafter"/>
</dbReference>
<dbReference type="PROSITE" id="PS51114">
    <property type="entry name" value="FBA"/>
    <property type="match status" value="1"/>
</dbReference>
<dbReference type="OrthoDB" id="1107553at2759"/>
<dbReference type="Pfam" id="PF04300">
    <property type="entry name" value="FBA"/>
    <property type="match status" value="1"/>
</dbReference>
<dbReference type="GO" id="GO:0061630">
    <property type="term" value="F:ubiquitin protein ligase activity"/>
    <property type="evidence" value="ECO:0007669"/>
    <property type="project" value="TreeGrafter"/>
</dbReference>
<dbReference type="SMART" id="SM01198">
    <property type="entry name" value="FBA"/>
    <property type="match status" value="1"/>
</dbReference>